<dbReference type="InterPro" id="IPR018044">
    <property type="entry name" value="Peptidase_S11"/>
</dbReference>
<dbReference type="GO" id="GO:0009002">
    <property type="term" value="F:serine-type D-Ala-D-Ala carboxypeptidase activity"/>
    <property type="evidence" value="ECO:0007669"/>
    <property type="project" value="InterPro"/>
</dbReference>
<dbReference type="GO" id="GO:0008360">
    <property type="term" value="P:regulation of cell shape"/>
    <property type="evidence" value="ECO:0007669"/>
    <property type="project" value="UniProtKB-KW"/>
</dbReference>
<comment type="caution">
    <text evidence="12">The sequence shown here is derived from an EMBL/GenBank/DDBJ whole genome shotgun (WGS) entry which is preliminary data.</text>
</comment>
<feature type="active site" evidence="7">
    <location>
        <position position="167"/>
    </location>
</feature>
<feature type="active site" description="Acyl-ester intermediate" evidence="7">
    <location>
        <position position="114"/>
    </location>
</feature>
<evidence type="ECO:0000256" key="4">
    <source>
        <dbReference type="ARBA" id="ARBA00022960"/>
    </source>
</evidence>
<keyword evidence="10" id="KW-0472">Membrane</keyword>
<name>A0A2H0WQ56_9BACT</name>
<gene>
    <name evidence="12" type="ORF">COT64_00765</name>
</gene>
<dbReference type="PRINTS" id="PR00725">
    <property type="entry name" value="DADACBPTASE1"/>
</dbReference>
<keyword evidence="10" id="KW-0812">Transmembrane</keyword>
<reference evidence="13" key="1">
    <citation type="submission" date="2017-09" db="EMBL/GenBank/DDBJ databases">
        <title>Depth-based differentiation of microbial function through sediment-hosted aquifers and enrichment of novel symbionts in the deep terrestrial subsurface.</title>
        <authorList>
            <person name="Probst A.J."/>
            <person name="Ladd B."/>
            <person name="Jarett J.K."/>
            <person name="Geller-Mcgrath D.E."/>
            <person name="Sieber C.M.K."/>
            <person name="Emerson J.B."/>
            <person name="Anantharaman K."/>
            <person name="Thomas B.C."/>
            <person name="Malmstrom R."/>
            <person name="Stieglmeier M."/>
            <person name="Klingl A."/>
            <person name="Woyke T."/>
            <person name="Ryan C.M."/>
            <person name="Banfield J.F."/>
        </authorList>
    </citation>
    <scope>NUCLEOTIDE SEQUENCE [LARGE SCALE GENOMIC DNA]</scope>
</reference>
<dbReference type="PANTHER" id="PTHR21581:SF6">
    <property type="entry name" value="TRAFFICKING PROTEIN PARTICLE COMPLEX SUBUNIT 12"/>
    <property type="match status" value="1"/>
</dbReference>
<evidence type="ECO:0000313" key="12">
    <source>
        <dbReference type="EMBL" id="PIS14790.1"/>
    </source>
</evidence>
<keyword evidence="10" id="KW-1133">Transmembrane helix</keyword>
<evidence type="ECO:0000313" key="13">
    <source>
        <dbReference type="Proteomes" id="UP000230775"/>
    </source>
</evidence>
<feature type="domain" description="Peptidase S11 D-alanyl-D-alanine carboxypeptidase A N-terminal" evidence="11">
    <location>
        <begin position="82"/>
        <end position="302"/>
    </location>
</feature>
<dbReference type="Pfam" id="PF00768">
    <property type="entry name" value="Peptidase_S11"/>
    <property type="match status" value="1"/>
</dbReference>
<keyword evidence="3" id="KW-0378">Hydrolase</keyword>
<evidence type="ECO:0000256" key="7">
    <source>
        <dbReference type="PIRSR" id="PIRSR618044-1"/>
    </source>
</evidence>
<dbReference type="GO" id="GO:0009252">
    <property type="term" value="P:peptidoglycan biosynthetic process"/>
    <property type="evidence" value="ECO:0007669"/>
    <property type="project" value="UniProtKB-KW"/>
</dbReference>
<dbReference type="InterPro" id="IPR001967">
    <property type="entry name" value="Peptidase_S11_N"/>
</dbReference>
<evidence type="ECO:0000256" key="3">
    <source>
        <dbReference type="ARBA" id="ARBA00022801"/>
    </source>
</evidence>
<evidence type="ECO:0000256" key="2">
    <source>
        <dbReference type="ARBA" id="ARBA00022729"/>
    </source>
</evidence>
<dbReference type="Gene3D" id="3.40.710.10">
    <property type="entry name" value="DD-peptidase/beta-lactamase superfamily"/>
    <property type="match status" value="1"/>
</dbReference>
<keyword evidence="6" id="KW-0961">Cell wall biogenesis/degradation</keyword>
<protein>
    <recommendedName>
        <fullName evidence="11">Peptidase S11 D-alanyl-D-alanine carboxypeptidase A N-terminal domain-containing protein</fullName>
    </recommendedName>
</protein>
<evidence type="ECO:0000256" key="5">
    <source>
        <dbReference type="ARBA" id="ARBA00022984"/>
    </source>
</evidence>
<evidence type="ECO:0000256" key="10">
    <source>
        <dbReference type="SAM" id="Phobius"/>
    </source>
</evidence>
<dbReference type="AlphaFoldDB" id="A0A2H0WQ56"/>
<organism evidence="12 13">
    <name type="scientific">Candidatus Shapirobacteria bacterium CG09_land_8_20_14_0_10_39_12</name>
    <dbReference type="NCBI Taxonomy" id="1974885"/>
    <lineage>
        <taxon>Bacteria</taxon>
        <taxon>Candidatus Shapironibacteriota</taxon>
    </lineage>
</organism>
<dbReference type="PANTHER" id="PTHR21581">
    <property type="entry name" value="D-ALANYL-D-ALANINE CARBOXYPEPTIDASE"/>
    <property type="match status" value="1"/>
</dbReference>
<evidence type="ECO:0000256" key="8">
    <source>
        <dbReference type="PIRSR" id="PIRSR618044-2"/>
    </source>
</evidence>
<sequence length="332" mass="36475">MIQLAEFSLTKVKQLKSTKIWKKISLLFPFSCLFIVFGFLLLIANVVKPNSVFIVEKNLVLGFDELLPPPKPYPVNKGAAVLPELTAKSVVIQDIDSSVILYQREPDLRLFPASTTKMMTGLVAYEAYPLNEILTVGEIKMDGNRINLVFGEQITVENLLYGLLVGSGNDAAEVLGANYPGGMSAFILAMNKKAVDLKLTNTNFTNPIGLDEVNHYSSALDLARLAGYLTNNQVLAKIVSTPEITITDVSGAIKHTLKNTNELTGKVDGVKGVKTGWTKNAGECLVTFVEKDGRKIIISLLGSGNRFGETQKLIDWVFNNFEWKVIVPSSYR</sequence>
<feature type="transmembrane region" description="Helical" evidence="10">
    <location>
        <begin position="26"/>
        <end position="47"/>
    </location>
</feature>
<feature type="binding site" evidence="8">
    <location>
        <position position="274"/>
    </location>
    <ligand>
        <name>substrate</name>
    </ligand>
</feature>
<keyword evidence="4" id="KW-0133">Cell shape</keyword>
<dbReference type="GO" id="GO:0071555">
    <property type="term" value="P:cell wall organization"/>
    <property type="evidence" value="ECO:0007669"/>
    <property type="project" value="UniProtKB-KW"/>
</dbReference>
<evidence type="ECO:0000256" key="9">
    <source>
        <dbReference type="RuleBase" id="RU004016"/>
    </source>
</evidence>
<comment type="similarity">
    <text evidence="1 9">Belongs to the peptidase S11 family.</text>
</comment>
<dbReference type="GO" id="GO:0006508">
    <property type="term" value="P:proteolysis"/>
    <property type="evidence" value="ECO:0007669"/>
    <property type="project" value="InterPro"/>
</dbReference>
<feature type="active site" description="Proton acceptor" evidence="7">
    <location>
        <position position="117"/>
    </location>
</feature>
<evidence type="ECO:0000259" key="11">
    <source>
        <dbReference type="Pfam" id="PF00768"/>
    </source>
</evidence>
<dbReference type="InterPro" id="IPR012338">
    <property type="entry name" value="Beta-lactam/transpept-like"/>
</dbReference>
<dbReference type="Proteomes" id="UP000230775">
    <property type="component" value="Unassembled WGS sequence"/>
</dbReference>
<accession>A0A2H0WQ56</accession>
<dbReference type="EMBL" id="PEZI01000019">
    <property type="protein sequence ID" value="PIS14790.1"/>
    <property type="molecule type" value="Genomic_DNA"/>
</dbReference>
<dbReference type="SUPFAM" id="SSF56601">
    <property type="entry name" value="beta-lactamase/transpeptidase-like"/>
    <property type="match status" value="1"/>
</dbReference>
<proteinExistence type="inferred from homology"/>
<evidence type="ECO:0000256" key="1">
    <source>
        <dbReference type="ARBA" id="ARBA00007164"/>
    </source>
</evidence>
<evidence type="ECO:0000256" key="6">
    <source>
        <dbReference type="ARBA" id="ARBA00023316"/>
    </source>
</evidence>
<keyword evidence="5" id="KW-0573">Peptidoglycan synthesis</keyword>
<keyword evidence="2" id="KW-0732">Signal</keyword>